<evidence type="ECO:0000256" key="5">
    <source>
        <dbReference type="ARBA" id="ARBA00023136"/>
    </source>
</evidence>
<dbReference type="Pfam" id="PF12704">
    <property type="entry name" value="MacB_PCD"/>
    <property type="match status" value="2"/>
</dbReference>
<keyword evidence="5 7" id="KW-0472">Membrane</keyword>
<accession>A0A291RSP0</accession>
<keyword evidence="4 7" id="KW-1133">Transmembrane helix</keyword>
<evidence type="ECO:0008006" key="12">
    <source>
        <dbReference type="Google" id="ProtNLM"/>
    </source>
</evidence>
<feature type="transmembrane region" description="Helical" evidence="7">
    <location>
        <begin position="488"/>
        <end position="510"/>
    </location>
</feature>
<protein>
    <recommendedName>
        <fullName evidence="12">FtsX-like permease family protein</fullName>
    </recommendedName>
</protein>
<keyword evidence="2" id="KW-1003">Cell membrane</keyword>
<evidence type="ECO:0000313" key="10">
    <source>
        <dbReference type="EMBL" id="ATL70258.1"/>
    </source>
</evidence>
<evidence type="ECO:0000256" key="7">
    <source>
        <dbReference type="SAM" id="Phobius"/>
    </source>
</evidence>
<dbReference type="EMBL" id="CP023778">
    <property type="protein sequence ID" value="ATL70258.1"/>
    <property type="molecule type" value="Genomic_DNA"/>
</dbReference>
<comment type="similarity">
    <text evidence="6">Belongs to the ABC-4 integral membrane protein family.</text>
</comment>
<organism evidence="10 11">
    <name type="scientific">Nocardia terpenica</name>
    <dbReference type="NCBI Taxonomy" id="455432"/>
    <lineage>
        <taxon>Bacteria</taxon>
        <taxon>Bacillati</taxon>
        <taxon>Actinomycetota</taxon>
        <taxon>Actinomycetes</taxon>
        <taxon>Mycobacteriales</taxon>
        <taxon>Nocardiaceae</taxon>
        <taxon>Nocardia</taxon>
    </lineage>
</organism>
<dbReference type="InterPro" id="IPR050250">
    <property type="entry name" value="Macrolide_Exporter_MacB"/>
</dbReference>
<feature type="transmembrane region" description="Helical" evidence="7">
    <location>
        <begin position="404"/>
        <end position="426"/>
    </location>
</feature>
<evidence type="ECO:0000256" key="4">
    <source>
        <dbReference type="ARBA" id="ARBA00022989"/>
    </source>
</evidence>
<comment type="subcellular location">
    <subcellularLocation>
        <location evidence="1">Cell membrane</location>
        <topology evidence="1">Multi-pass membrane protein</topology>
    </subcellularLocation>
</comment>
<dbReference type="InterPro" id="IPR025857">
    <property type="entry name" value="MacB_PCD"/>
</dbReference>
<feature type="domain" description="MacB-like periplasmic core" evidence="9">
    <location>
        <begin position="22"/>
        <end position="233"/>
    </location>
</feature>
<dbReference type="GO" id="GO:0005886">
    <property type="term" value="C:plasma membrane"/>
    <property type="evidence" value="ECO:0007669"/>
    <property type="project" value="UniProtKB-SubCell"/>
</dbReference>
<dbReference type="GeneID" id="88362055"/>
<feature type="transmembrane region" description="Helical" evidence="7">
    <location>
        <begin position="432"/>
        <end position="451"/>
    </location>
</feature>
<feature type="transmembrane region" description="Helical" evidence="7">
    <location>
        <begin position="357"/>
        <end position="379"/>
    </location>
</feature>
<dbReference type="Proteomes" id="UP000221961">
    <property type="component" value="Chromosome"/>
</dbReference>
<sequence length="854" mass="88257">MAGNPMRKVVLRNLAAHKVRLALTLLSVILGTAFVAGSFVFTDTLQRTFDGIFAGQAQGVDVRVGPKGAQALGVPLDVVDAIAKTEGVRAVAPNEQGAVVLLKDGKAVQTGGAPTFGRAYLPPDRAVAKPETFVAGGPPTEVGQVAINSGGARRAGLRVGDHAQILVPSSSSGNFDVIVSGIYDTPTDTGGIVGILYPEAQARQLFTDGKSVAYVDVAAAAGVSQTTLRDRIAHELPGYKVEDGTQVRADLKAQVGNALKFVNYFLLAFGAIALLVGTFIIYNTFSMIVAQRLRELALLRAVGASRGQVGNSVVAEAVVIGLLGSAVGLVAGIGLSFGLSGLLNAFDLGLPTGTMQVLPRTVLVALGIGLVVTVGSAYAPARRAARIPPVEAMREEYASVGESLRLRTAIGAVLAVAGVVLVVLGAQGTGGHAATIVGIGAAALIFAVLFASPSLSRPVLRALGVLVRPFGSVGTMARNNAIRNPRRTAATAFALTLGLMLVSAIGMLGASAKASVSDLVDQGVKADYVLVGPQFSAVPLGAEEAVKSVAGVQSTVGFRFASLQVGTDPVNGVAPFGPLNQVLNYDIRHGSDTLGDNDVLVSETEAGKHNWHAGQTVQLGGLDIAAARTGGQLQPAEKTYPVTVSGIYKDTQLLGSMVISPALYAKVMPVYLRADALVLLKAAPGTDLSALRTHIEQAVKAYPVVQVQNHEEFKGTQGQQINTMLAILYGLLALAVVIAILGIVNTLALSVVERRREIGMLRAVGMQRPQVRRTIYLESMLIAIFGAVVGVLLGLGLGVGFLRTLRDLGLSTIAVPWTQIVLMLVASGVVGVLAAVWPGIRAARTPPLAAIADL</sequence>
<feature type="domain" description="ABC3 transporter permease C-terminal" evidence="8">
    <location>
        <begin position="268"/>
        <end position="389"/>
    </location>
</feature>
<evidence type="ECO:0000256" key="2">
    <source>
        <dbReference type="ARBA" id="ARBA00022475"/>
    </source>
</evidence>
<evidence type="ECO:0000259" key="8">
    <source>
        <dbReference type="Pfam" id="PF02687"/>
    </source>
</evidence>
<evidence type="ECO:0000256" key="1">
    <source>
        <dbReference type="ARBA" id="ARBA00004651"/>
    </source>
</evidence>
<evidence type="ECO:0000256" key="6">
    <source>
        <dbReference type="ARBA" id="ARBA00038076"/>
    </source>
</evidence>
<evidence type="ECO:0000313" key="11">
    <source>
        <dbReference type="Proteomes" id="UP000221961"/>
    </source>
</evidence>
<keyword evidence="3 7" id="KW-0812">Transmembrane</keyword>
<feature type="domain" description="MacB-like periplasmic core" evidence="9">
    <location>
        <begin position="488"/>
        <end position="697"/>
    </location>
</feature>
<dbReference type="PANTHER" id="PTHR30572">
    <property type="entry name" value="MEMBRANE COMPONENT OF TRANSPORTER-RELATED"/>
    <property type="match status" value="1"/>
</dbReference>
<feature type="transmembrane region" description="Helical" evidence="7">
    <location>
        <begin position="261"/>
        <end position="285"/>
    </location>
</feature>
<feature type="transmembrane region" description="Helical" evidence="7">
    <location>
        <begin position="21"/>
        <end position="41"/>
    </location>
</feature>
<feature type="transmembrane region" description="Helical" evidence="7">
    <location>
        <begin position="814"/>
        <end position="837"/>
    </location>
</feature>
<proteinExistence type="inferred from homology"/>
<dbReference type="GO" id="GO:0022857">
    <property type="term" value="F:transmembrane transporter activity"/>
    <property type="evidence" value="ECO:0007669"/>
    <property type="project" value="TreeGrafter"/>
</dbReference>
<feature type="transmembrane region" description="Helical" evidence="7">
    <location>
        <begin position="775"/>
        <end position="802"/>
    </location>
</feature>
<dbReference type="RefSeq" id="WP_098697240.1">
    <property type="nucleotide sequence ID" value="NZ_CP023778.1"/>
</dbReference>
<dbReference type="KEGG" id="ntp:CRH09_32815"/>
<feature type="transmembrane region" description="Helical" evidence="7">
    <location>
        <begin position="726"/>
        <end position="752"/>
    </location>
</feature>
<dbReference type="PANTHER" id="PTHR30572:SF4">
    <property type="entry name" value="ABC TRANSPORTER PERMEASE YTRF"/>
    <property type="match status" value="1"/>
</dbReference>
<evidence type="ECO:0000256" key="3">
    <source>
        <dbReference type="ARBA" id="ARBA00022692"/>
    </source>
</evidence>
<dbReference type="AlphaFoldDB" id="A0A291RSP0"/>
<reference evidence="10 11" key="1">
    <citation type="submission" date="2017-10" db="EMBL/GenBank/DDBJ databases">
        <title>Comparative genomics between pathogenic Norcardia.</title>
        <authorList>
            <person name="Zeng L."/>
        </authorList>
    </citation>
    <scope>NUCLEOTIDE SEQUENCE [LARGE SCALE GENOMIC DNA]</scope>
    <source>
        <strain evidence="10 11">NC_YFY_NT001</strain>
    </source>
</reference>
<dbReference type="Pfam" id="PF02687">
    <property type="entry name" value="FtsX"/>
    <property type="match status" value="2"/>
</dbReference>
<feature type="domain" description="ABC3 transporter permease C-terminal" evidence="8">
    <location>
        <begin position="731"/>
        <end position="847"/>
    </location>
</feature>
<evidence type="ECO:0000259" key="9">
    <source>
        <dbReference type="Pfam" id="PF12704"/>
    </source>
</evidence>
<feature type="transmembrane region" description="Helical" evidence="7">
    <location>
        <begin position="313"/>
        <end position="337"/>
    </location>
</feature>
<name>A0A291RSP0_9NOCA</name>
<dbReference type="InterPro" id="IPR003838">
    <property type="entry name" value="ABC3_permease_C"/>
</dbReference>
<gene>
    <name evidence="10" type="ORF">CRH09_32815</name>
</gene>